<dbReference type="RefSeq" id="YP_007005254.1">
    <property type="nucleotide sequence ID" value="NC_019507.1"/>
</dbReference>
<protein>
    <submittedName>
        <fullName evidence="1">Uncharacterized protein</fullName>
    </submittedName>
</protein>
<evidence type="ECO:0000313" key="2">
    <source>
        <dbReference type="Proteomes" id="UP000050571"/>
    </source>
</evidence>
<gene>
    <name evidence="1" type="primary">CP21_184</name>
</gene>
<evidence type="ECO:0000313" key="1">
    <source>
        <dbReference type="EMBL" id="CCH63646.1"/>
    </source>
</evidence>
<proteinExistence type="predicted"/>
<dbReference type="KEGG" id="vg:14010994"/>
<dbReference type="Proteomes" id="UP000050571">
    <property type="component" value="Segment"/>
</dbReference>
<reference evidence="1 2" key="1">
    <citation type="journal article" date="2012" name="J. Virol.">
        <title>The Complete Genome Sequence of Bacteriophage CP21 Reveals Modular Shuffling in Campylobacter Group II Phages.</title>
        <authorList>
            <person name="Hammerl J.A."/>
            <person name="Jackel C."/>
            <person name="Reetz J."/>
            <person name="Hertwig S."/>
        </authorList>
    </citation>
    <scope>NUCLEOTIDE SEQUENCE [LARGE SCALE GENOMIC DNA]</scope>
</reference>
<sequence>MYLGSDTWVLGKNRINANTPVTYGTRVRNKVLQTSDFKALYKKNDNSIRQVFDKVYSGFDDHVKSSTCNFILESDNLYHYRLYNPNAIFFELINTYGYRVRAKIKYNEDSLEVIAEDELKNTQLLYIDKTLFSKYNSQVYKDFKESMNKPLGQYYTVP</sequence>
<dbReference type="GeneID" id="14010994"/>
<dbReference type="EMBL" id="HE815464">
    <property type="protein sequence ID" value="CCH63646.1"/>
    <property type="molecule type" value="Genomic_DNA"/>
</dbReference>
<name>I7KIP2_9CAUD</name>
<keyword evidence="2" id="KW-1185">Reference proteome</keyword>
<accession>I7KIP2</accession>
<organism evidence="1 2">
    <name type="scientific">Campylobacter phage CP21</name>
    <dbReference type="NCBI Taxonomy" id="2881391"/>
    <lineage>
        <taxon>Viruses</taxon>
        <taxon>Duplodnaviria</taxon>
        <taxon>Heunggongvirae</taxon>
        <taxon>Uroviricota</taxon>
        <taxon>Caudoviricetes</taxon>
        <taxon>Connertonviridae</taxon>
        <taxon>Firehammervirus</taxon>
        <taxon>Firehammervirus CP21</taxon>
    </lineage>
</organism>